<feature type="transmembrane region" description="Helical" evidence="14">
    <location>
        <begin position="91"/>
        <end position="110"/>
    </location>
</feature>
<evidence type="ECO:0000256" key="5">
    <source>
        <dbReference type="ARBA" id="ARBA00022729"/>
    </source>
</evidence>
<dbReference type="GO" id="GO:0005509">
    <property type="term" value="F:calcium ion binding"/>
    <property type="evidence" value="ECO:0007669"/>
    <property type="project" value="InterPro"/>
</dbReference>
<dbReference type="FunFam" id="2.10.25.10:FF:000216">
    <property type="entry name" value="Adhesion G protein-coupled receptor E2"/>
    <property type="match status" value="1"/>
</dbReference>
<feature type="transmembrane region" description="Helical" evidence="14">
    <location>
        <begin position="691"/>
        <end position="713"/>
    </location>
</feature>
<dbReference type="SMART" id="SM00303">
    <property type="entry name" value="GPS"/>
    <property type="match status" value="2"/>
</dbReference>
<feature type="transmembrane region" description="Helical" evidence="14">
    <location>
        <begin position="1013"/>
        <end position="1036"/>
    </location>
</feature>
<accession>L8YGX4</accession>
<dbReference type="Proteomes" id="UP000011518">
    <property type="component" value="Unassembled WGS sequence"/>
</dbReference>
<feature type="domain" description="G-protein coupled receptors family 1 profile" evidence="18">
    <location>
        <begin position="41"/>
        <end position="153"/>
    </location>
</feature>
<feature type="transmembrane region" description="Helical" evidence="14">
    <location>
        <begin position="985"/>
        <end position="1007"/>
    </location>
</feature>
<dbReference type="PANTHER" id="PTHR12011">
    <property type="entry name" value="ADHESION G-PROTEIN COUPLED RECEPTOR"/>
    <property type="match status" value="1"/>
</dbReference>
<dbReference type="AlphaFoldDB" id="L8YGX4"/>
<evidence type="ECO:0000313" key="19">
    <source>
        <dbReference type="EMBL" id="ELV14345.1"/>
    </source>
</evidence>
<reference evidence="20" key="2">
    <citation type="journal article" date="2013" name="Nat. Commun.">
        <title>Genome of the Chinese tree shrew.</title>
        <authorList>
            <person name="Fan Y."/>
            <person name="Huang Z.Y."/>
            <person name="Cao C.C."/>
            <person name="Chen C.S."/>
            <person name="Chen Y.X."/>
            <person name="Fan D.D."/>
            <person name="He J."/>
            <person name="Hou H.L."/>
            <person name="Hu L."/>
            <person name="Hu X.T."/>
            <person name="Jiang X.T."/>
            <person name="Lai R."/>
            <person name="Lang Y.S."/>
            <person name="Liang B."/>
            <person name="Liao S.G."/>
            <person name="Mu D."/>
            <person name="Ma Y.Y."/>
            <person name="Niu Y.Y."/>
            <person name="Sun X.Q."/>
            <person name="Xia J.Q."/>
            <person name="Xiao J."/>
            <person name="Xiong Z.Q."/>
            <person name="Xu L."/>
            <person name="Yang L."/>
            <person name="Zhang Y."/>
            <person name="Zhao W."/>
            <person name="Zhao X.D."/>
            <person name="Zheng Y.T."/>
            <person name="Zhou J.M."/>
            <person name="Zhu Y.B."/>
            <person name="Zhang G.J."/>
            <person name="Wang J."/>
            <person name="Yao Y.G."/>
        </authorList>
    </citation>
    <scope>NUCLEOTIDE SEQUENCE [LARGE SCALE GENOMIC DNA]</scope>
</reference>
<feature type="transmembrane region" description="Helical" evidence="14">
    <location>
        <begin position="843"/>
        <end position="867"/>
    </location>
</feature>
<feature type="transmembrane region" description="Helical" evidence="14">
    <location>
        <begin position="879"/>
        <end position="898"/>
    </location>
</feature>
<dbReference type="Pfam" id="PF07645">
    <property type="entry name" value="EGF_CA"/>
    <property type="match status" value="2"/>
</dbReference>
<dbReference type="PROSITE" id="PS01187">
    <property type="entry name" value="EGF_CA"/>
    <property type="match status" value="2"/>
</dbReference>
<feature type="domain" description="G-protein coupled receptors family 2 profile 2" evidence="17">
    <location>
        <begin position="550"/>
        <end position="675"/>
    </location>
</feature>
<evidence type="ECO:0000256" key="13">
    <source>
        <dbReference type="PROSITE-ProRule" id="PRU00076"/>
    </source>
</evidence>
<keyword evidence="4 14" id="KW-0812">Transmembrane</keyword>
<dbReference type="FunFam" id="2.10.25.10:FF:000269">
    <property type="entry name" value="Adhesion G protein-coupled receptor E2"/>
    <property type="match status" value="1"/>
</dbReference>
<keyword evidence="3 13" id="KW-0245">EGF-like domain</keyword>
<feature type="domain" description="GAIN-B" evidence="16">
    <location>
        <begin position="378"/>
        <end position="544"/>
    </location>
</feature>
<comment type="subcellular location">
    <subcellularLocation>
        <location evidence="1">Cell membrane</location>
        <topology evidence="1">Multi-pass membrane protein</topology>
    </subcellularLocation>
</comment>
<feature type="transmembrane region" description="Helical" evidence="14">
    <location>
        <begin position="954"/>
        <end position="973"/>
    </location>
</feature>
<keyword evidence="2" id="KW-1003">Cell membrane</keyword>
<dbReference type="eggNOG" id="ENOG502QVH7">
    <property type="taxonomic scope" value="Eukaryota"/>
</dbReference>
<dbReference type="PROSITE" id="PS50221">
    <property type="entry name" value="GAIN_B"/>
    <property type="match status" value="2"/>
</dbReference>
<dbReference type="PROSITE" id="PS50026">
    <property type="entry name" value="EGF_3"/>
    <property type="match status" value="3"/>
</dbReference>
<keyword evidence="19" id="KW-0675">Receptor</keyword>
<dbReference type="InterPro" id="IPR000152">
    <property type="entry name" value="EGF-type_Asp/Asn_hydroxyl_site"/>
</dbReference>
<dbReference type="Pfam" id="PF00002">
    <property type="entry name" value="7tm_2"/>
    <property type="match status" value="4"/>
</dbReference>
<comment type="caution">
    <text evidence="13">Lacks conserved residue(s) required for the propagation of feature annotation.</text>
</comment>
<evidence type="ECO:0000259" key="17">
    <source>
        <dbReference type="PROSITE" id="PS50261"/>
    </source>
</evidence>
<dbReference type="InParanoid" id="L8YGX4"/>
<feature type="domain" description="GAIN-B" evidence="16">
    <location>
        <begin position="709"/>
        <end position="839"/>
    </location>
</feature>
<evidence type="ECO:0000256" key="4">
    <source>
        <dbReference type="ARBA" id="ARBA00022692"/>
    </source>
</evidence>
<feature type="transmembrane region" description="Helical" evidence="14">
    <location>
        <begin position="719"/>
        <end position="742"/>
    </location>
</feature>
<gene>
    <name evidence="19" type="ORF">TREES_T100001162</name>
</gene>
<dbReference type="InterPro" id="IPR000832">
    <property type="entry name" value="GPCR_2_secretin-like"/>
</dbReference>
<evidence type="ECO:0000256" key="11">
    <source>
        <dbReference type="ARBA" id="ARBA00023157"/>
    </source>
</evidence>
<dbReference type="FunFam" id="1.20.1070.10:FF:000408">
    <property type="entry name" value="Olfactory receptor 59"/>
    <property type="match status" value="1"/>
</dbReference>
<dbReference type="GO" id="GO:0004930">
    <property type="term" value="F:G protein-coupled receptor activity"/>
    <property type="evidence" value="ECO:0007669"/>
    <property type="project" value="InterPro"/>
</dbReference>
<feature type="transmembrane region" description="Helical" evidence="14">
    <location>
        <begin position="26"/>
        <end position="50"/>
    </location>
</feature>
<keyword evidence="6" id="KW-0677">Repeat</keyword>
<evidence type="ECO:0000256" key="9">
    <source>
        <dbReference type="ARBA" id="ARBA00022989"/>
    </source>
</evidence>
<keyword evidence="12" id="KW-0325">Glycoprotein</keyword>
<keyword evidence="11" id="KW-1015">Disulfide bond</keyword>
<sequence length="1071" mass="118272">MEPGNQTTISEFTLLGLSEEEELQPLLFWVFLSLYLVTFIGNLLVTLAIITDSHLHMPMYFFLSNLSFADICFTSTTIPKMLVNIQTQSKVITYAGCLTQMYFFMLFGGLDNFLLTVMAYDRFVAICHPLHYTVIMNPTFCGILLLASWLLNINECAPPMAPPCGKIADCVNTEGSFYCMCNPGYGLSSGAKTFRNESENTCQDANECTSGQNPCHSTTHCLNTMGSYECRCRPGWTPAPGSPNGPNTTICKDVDECHSGQHQCHVSTVCVNTVGSYRCRCRQGWKLKTRSLNYQTAWNNQTARSNQTKSVNQSSVVCEAISLPNWTQPHGINSQSLSEFFDKFQALGKDFKSASAQKTIEKLMENVDELLGTPGDLEILPRPQQHCVASNLLIGLENVLRDLSKALPDGTLTLNYSAGTGMGKLLAEAPLDPKPENQAALNQNSSDVPQGVPPVLLSDIVSAFLSTKNAQNLSSPVTFTFSHRTLSSRPRAKVLCVFWDHGGDGCGHWSTTGCRMVTTKEDSTTCRCTHLSSFAVLMAHNDVQDEDPVLIIITYMGLGLSLLCLLLAALTFLLCRAIQNTSTSLHLQLSLCLFLAHLLFLTAINQTKSKVLCAIIAGALHYLYLASFTWMLLEGLHLFLTARNLMVVNYSSVNRLMKWLMYPVGYGVPVVVVAISAGARPCLYGTSTQMLTFKALAQLLILGCTWCLGLLQVGPGAQVMAYLFTIINTLQGVFIFLVYCLLSQQVREQYRKWFKGIWKPRAESEMHMLSSRGTLDTSKPNTMNPSSKKAFCVYWKSTGGGGHWSRDGCFLVQMNTSHTTCSSTHLSSFAVLMAFTSQDEDPVLTIITYVGLGLSLLCLFLAALTFLLCRTIQNISTSLHLQLSLCLFLAHLLFLTAIDQTEPEVLCAVIAGALHYLYLASFTWMLLEGLHLLLTARNLMVVNYSSVNRFMKRLMYPVGYGVPAVVVAVSAGVRPGLYGTPARMLTFKALAQLFILGCTWCLGLLQVGPGAQVMAYLFTIINTLQGVFIFLVYCLLSQQVRKWYREAMKSKFESETYTLSSKSALTQSPVR</sequence>
<dbReference type="SMART" id="SM00181">
    <property type="entry name" value="EGF"/>
    <property type="match status" value="3"/>
</dbReference>
<evidence type="ECO:0000256" key="14">
    <source>
        <dbReference type="SAM" id="Phobius"/>
    </source>
</evidence>
<feature type="domain" description="EGF-like" evidence="15">
    <location>
        <begin position="152"/>
        <end position="191"/>
    </location>
</feature>
<dbReference type="InterPro" id="IPR017452">
    <property type="entry name" value="GPCR_Rhodpsn_7TM"/>
</dbReference>
<evidence type="ECO:0000256" key="7">
    <source>
        <dbReference type="ARBA" id="ARBA00022837"/>
    </source>
</evidence>
<feature type="transmembrane region" description="Helical" evidence="14">
    <location>
        <begin position="611"/>
        <end position="633"/>
    </location>
</feature>
<dbReference type="Gene3D" id="2.10.25.10">
    <property type="entry name" value="Laminin"/>
    <property type="match status" value="2"/>
</dbReference>
<feature type="transmembrane region" description="Helical" evidence="14">
    <location>
        <begin position="130"/>
        <end position="151"/>
    </location>
</feature>
<dbReference type="InterPro" id="IPR046338">
    <property type="entry name" value="GAIN_dom_sf"/>
</dbReference>
<dbReference type="FunCoup" id="L8YGX4">
    <property type="interactions" value="682"/>
</dbReference>
<keyword evidence="5" id="KW-0732">Signal</keyword>
<evidence type="ECO:0000259" key="16">
    <source>
        <dbReference type="PROSITE" id="PS50221"/>
    </source>
</evidence>
<evidence type="ECO:0000256" key="1">
    <source>
        <dbReference type="ARBA" id="ARBA00004651"/>
    </source>
</evidence>
<keyword evidence="7" id="KW-0106">Calcium</keyword>
<evidence type="ECO:0000256" key="2">
    <source>
        <dbReference type="ARBA" id="ARBA00022475"/>
    </source>
</evidence>
<dbReference type="PROSITE" id="PS00010">
    <property type="entry name" value="ASX_HYDROXYL"/>
    <property type="match status" value="3"/>
</dbReference>
<dbReference type="InterPro" id="IPR001881">
    <property type="entry name" value="EGF-like_Ca-bd_dom"/>
</dbReference>
<keyword evidence="9 14" id="KW-1133">Transmembrane helix</keyword>
<feature type="domain" description="EGF-like" evidence="15">
    <location>
        <begin position="204"/>
        <end position="242"/>
    </location>
</feature>
<dbReference type="InterPro" id="IPR000203">
    <property type="entry name" value="GPS"/>
</dbReference>
<dbReference type="InterPro" id="IPR017983">
    <property type="entry name" value="GPCR_2_secretin-like_CS"/>
</dbReference>
<organism evidence="19 20">
    <name type="scientific">Tupaia chinensis</name>
    <name type="common">Chinese tree shrew</name>
    <name type="synonym">Tupaia belangeri chinensis</name>
    <dbReference type="NCBI Taxonomy" id="246437"/>
    <lineage>
        <taxon>Eukaryota</taxon>
        <taxon>Metazoa</taxon>
        <taxon>Chordata</taxon>
        <taxon>Craniata</taxon>
        <taxon>Vertebrata</taxon>
        <taxon>Euteleostomi</taxon>
        <taxon>Mammalia</taxon>
        <taxon>Eutheria</taxon>
        <taxon>Euarchontoglires</taxon>
        <taxon>Scandentia</taxon>
        <taxon>Tupaiidae</taxon>
        <taxon>Tupaia</taxon>
    </lineage>
</organism>
<dbReference type="InterPro" id="IPR017981">
    <property type="entry name" value="GPCR_2-like_7TM"/>
</dbReference>
<dbReference type="InterPro" id="IPR009030">
    <property type="entry name" value="Growth_fac_rcpt_cys_sf"/>
</dbReference>
<feature type="transmembrane region" description="Helical" evidence="14">
    <location>
        <begin position="585"/>
        <end position="604"/>
    </location>
</feature>
<dbReference type="GO" id="GO:0007155">
    <property type="term" value="P:cell adhesion"/>
    <property type="evidence" value="ECO:0007669"/>
    <property type="project" value="UniProtKB-KW"/>
</dbReference>
<feature type="transmembrane region" description="Helical" evidence="14">
    <location>
        <begin position="905"/>
        <end position="927"/>
    </location>
</feature>
<dbReference type="PRINTS" id="PR00249">
    <property type="entry name" value="GPCRSECRETIN"/>
</dbReference>
<evidence type="ECO:0000256" key="10">
    <source>
        <dbReference type="ARBA" id="ARBA00023136"/>
    </source>
</evidence>
<dbReference type="Gene3D" id="1.20.1070.10">
    <property type="entry name" value="Rhodopsin 7-helix transmembrane proteins"/>
    <property type="match status" value="5"/>
</dbReference>
<feature type="transmembrane region" description="Helical" evidence="14">
    <location>
        <begin position="659"/>
        <end position="679"/>
    </location>
</feature>
<dbReference type="Pfam" id="PF00001">
    <property type="entry name" value="7tm_1"/>
    <property type="match status" value="1"/>
</dbReference>
<dbReference type="Gene3D" id="2.60.220.50">
    <property type="match status" value="2"/>
</dbReference>
<dbReference type="PRINTS" id="PR01278">
    <property type="entry name" value="CD97PROTEIN"/>
</dbReference>
<keyword evidence="8" id="KW-0130">Cell adhesion</keyword>
<proteinExistence type="predicted"/>
<dbReference type="PROSITE" id="PS50262">
    <property type="entry name" value="G_PROTEIN_RECEP_F1_2"/>
    <property type="match status" value="1"/>
</dbReference>
<dbReference type="GO" id="GO:0007189">
    <property type="term" value="P:adenylate cyclase-activating G protein-coupled receptor signaling pathway"/>
    <property type="evidence" value="ECO:0007669"/>
    <property type="project" value="TreeGrafter"/>
</dbReference>
<dbReference type="SUPFAM" id="SSF57184">
    <property type="entry name" value="Growth factor receptor domain"/>
    <property type="match status" value="1"/>
</dbReference>
<evidence type="ECO:0000256" key="8">
    <source>
        <dbReference type="ARBA" id="ARBA00022889"/>
    </source>
</evidence>
<protein>
    <submittedName>
        <fullName evidence="19">EGF-like module-containing mucin-like hormone receptor-like 2</fullName>
    </submittedName>
</protein>
<dbReference type="InterPro" id="IPR057244">
    <property type="entry name" value="GAIN_B"/>
</dbReference>
<reference evidence="20" key="1">
    <citation type="submission" date="2012-07" db="EMBL/GenBank/DDBJ databases">
        <title>Genome of the Chinese tree shrew, a rising model animal genetically related to primates.</title>
        <authorList>
            <person name="Zhang G."/>
            <person name="Fan Y."/>
            <person name="Yao Y."/>
            <person name="Huang Z."/>
        </authorList>
    </citation>
    <scope>NUCLEOTIDE SEQUENCE [LARGE SCALE GENOMIC DNA]</scope>
</reference>
<dbReference type="Pfam" id="PF01825">
    <property type="entry name" value="GPS"/>
    <property type="match status" value="2"/>
</dbReference>
<dbReference type="InterPro" id="IPR049883">
    <property type="entry name" value="NOTCH1_EGF-like"/>
</dbReference>
<dbReference type="InterPro" id="IPR000742">
    <property type="entry name" value="EGF"/>
</dbReference>
<feature type="domain" description="EGF-like" evidence="15">
    <location>
        <begin position="253"/>
        <end position="291"/>
    </location>
</feature>
<evidence type="ECO:0000256" key="6">
    <source>
        <dbReference type="ARBA" id="ARBA00022737"/>
    </source>
</evidence>
<dbReference type="InterPro" id="IPR018097">
    <property type="entry name" value="EGF_Ca-bd_CS"/>
</dbReference>
<dbReference type="EMBL" id="KB358908">
    <property type="protein sequence ID" value="ELV14345.1"/>
    <property type="molecule type" value="Genomic_DNA"/>
</dbReference>
<name>L8YGX4_TUPCH</name>
<dbReference type="GO" id="GO:0005886">
    <property type="term" value="C:plasma membrane"/>
    <property type="evidence" value="ECO:0007669"/>
    <property type="project" value="UniProtKB-SubCell"/>
</dbReference>
<dbReference type="PROSITE" id="PS00650">
    <property type="entry name" value="G_PROTEIN_RECEP_F2_2"/>
    <property type="match status" value="2"/>
</dbReference>
<dbReference type="InterPro" id="IPR003056">
    <property type="entry name" value="GPCR_2_ADGRE2_ADGRE5"/>
</dbReference>
<dbReference type="GO" id="GO:0007166">
    <property type="term" value="P:cell surface receptor signaling pathway"/>
    <property type="evidence" value="ECO:0007669"/>
    <property type="project" value="InterPro"/>
</dbReference>
<evidence type="ECO:0000259" key="18">
    <source>
        <dbReference type="PROSITE" id="PS50262"/>
    </source>
</evidence>
<dbReference type="PROSITE" id="PS00237">
    <property type="entry name" value="G_PROTEIN_RECEP_F1_1"/>
    <property type="match status" value="1"/>
</dbReference>
<feature type="domain" description="G-protein coupled receptors family 2 profile 2" evidence="17">
    <location>
        <begin position="844"/>
        <end position="974"/>
    </location>
</feature>
<dbReference type="InterPro" id="IPR000276">
    <property type="entry name" value="GPCR_Rhodpsn"/>
</dbReference>
<dbReference type="SUPFAM" id="SSF81321">
    <property type="entry name" value="Family A G protein-coupled receptor-like"/>
    <property type="match status" value="1"/>
</dbReference>
<evidence type="ECO:0000313" key="20">
    <source>
        <dbReference type="Proteomes" id="UP000011518"/>
    </source>
</evidence>
<evidence type="ECO:0000259" key="15">
    <source>
        <dbReference type="PROSITE" id="PS50026"/>
    </source>
</evidence>
<evidence type="ECO:0000256" key="3">
    <source>
        <dbReference type="ARBA" id="ARBA00022536"/>
    </source>
</evidence>
<feature type="transmembrane region" description="Helical" evidence="14">
    <location>
        <begin position="549"/>
        <end position="573"/>
    </location>
</feature>
<dbReference type="SMART" id="SM00179">
    <property type="entry name" value="EGF_CA"/>
    <property type="match status" value="3"/>
</dbReference>
<dbReference type="FunFam" id="2.10.25.10:FF:000038">
    <property type="entry name" value="Fibrillin 2"/>
    <property type="match status" value="1"/>
</dbReference>
<dbReference type="PROSITE" id="PS50261">
    <property type="entry name" value="G_PROTEIN_RECEP_F2_4"/>
    <property type="match status" value="2"/>
</dbReference>
<dbReference type="STRING" id="246437.L8YGX4"/>
<keyword evidence="20" id="KW-1185">Reference proteome</keyword>
<dbReference type="PANTHER" id="PTHR12011:SF328">
    <property type="entry name" value="ADHESION G PROTEIN-COUPLED RECEPTOR E2"/>
    <property type="match status" value="1"/>
</dbReference>
<keyword evidence="10 14" id="KW-0472">Membrane</keyword>
<dbReference type="CDD" id="cd00054">
    <property type="entry name" value="EGF_CA"/>
    <property type="match status" value="3"/>
</dbReference>
<evidence type="ECO:0000256" key="12">
    <source>
        <dbReference type="ARBA" id="ARBA00023180"/>
    </source>
</evidence>